<evidence type="ECO:0008006" key="2">
    <source>
        <dbReference type="Google" id="ProtNLM"/>
    </source>
</evidence>
<accession>A0A9Y1I2A2</accession>
<dbReference type="Pfam" id="PF11061">
    <property type="entry name" value="Tsr0524-like"/>
    <property type="match status" value="1"/>
</dbReference>
<dbReference type="EMBL" id="OP616811">
    <property type="protein sequence ID" value="WDA98966.1"/>
    <property type="molecule type" value="Genomic_DNA"/>
</dbReference>
<proteinExistence type="predicted"/>
<geneLocation type="plastid" evidence="1"/>
<reference evidence="1" key="1">
    <citation type="journal article" date="2023" name="J. Phycol.">
        <title>Revised classification of the Cyanidiophyceae based on plastid genome data with descriptions of the Cavernulicolales ord. nov. and Galdieriales ord. nov. (Rhodophyta).</title>
        <authorList>
            <person name="Park S.I."/>
            <person name="Cho C.H."/>
            <person name="Ciniglia C."/>
            <person name="Huang T.Y."/>
            <person name="Liu S.L."/>
            <person name="Bustamante D.E."/>
            <person name="Calderon M.S."/>
            <person name="Mansilla A."/>
            <person name="McDermott T."/>
            <person name="Andersen R.A."/>
            <person name="Yoon H.S."/>
        </authorList>
    </citation>
    <scope>NUCLEOTIDE SEQUENCE</scope>
</reference>
<keyword evidence="1" id="KW-0934">Plastid</keyword>
<organism evidence="1">
    <name type="scientific">Sciadococcus taiwanensis</name>
    <dbReference type="NCBI Taxonomy" id="3028030"/>
    <lineage>
        <taxon>Eukaryota</taxon>
        <taxon>Rhodophyta</taxon>
        <taxon>Bangiophyceae</taxon>
        <taxon>Cavernulicolales</taxon>
        <taxon>Cavernulicolaceae</taxon>
        <taxon>Sciadococcus</taxon>
    </lineage>
</organism>
<protein>
    <recommendedName>
        <fullName evidence="2">Cytochrome b6-f complex subunit PetP</fullName>
    </recommendedName>
</protein>
<sequence length="61" mass="7085">MGQPVKLIKLIHKVPLEISDCFGTIGIIKGFRLLSYNFIVPVVEFDSHIRIWLFENEIEEV</sequence>
<name>A0A9Y1I2A2_9RHOD</name>
<dbReference type="AlphaFoldDB" id="A0A9Y1I2A2"/>
<dbReference type="InterPro" id="IPR021291">
    <property type="entry name" value="Tsr0524-like"/>
</dbReference>
<gene>
    <name evidence="1" type="primary">ycf86</name>
    <name evidence="1" type="ORF">SCTW_184</name>
</gene>
<evidence type="ECO:0000313" key="1">
    <source>
        <dbReference type="EMBL" id="WDA98966.1"/>
    </source>
</evidence>